<evidence type="ECO:0000256" key="3">
    <source>
        <dbReference type="ARBA" id="ARBA00022596"/>
    </source>
</evidence>
<dbReference type="GO" id="GO:0005737">
    <property type="term" value="C:cytoplasm"/>
    <property type="evidence" value="ECO:0007669"/>
    <property type="project" value="UniProtKB-SubCell"/>
</dbReference>
<evidence type="ECO:0000259" key="7">
    <source>
        <dbReference type="SMART" id="SM00988"/>
    </source>
</evidence>
<feature type="domain" description="UreE urease accessory N-terminal" evidence="7">
    <location>
        <begin position="4"/>
        <end position="68"/>
    </location>
</feature>
<comment type="subcellular location">
    <subcellularLocation>
        <location evidence="1 5">Cytoplasm</location>
    </subcellularLocation>
</comment>
<dbReference type="Gene3D" id="3.30.70.790">
    <property type="entry name" value="UreE, C-terminal domain"/>
    <property type="match status" value="1"/>
</dbReference>
<comment type="caution">
    <text evidence="8">The sequence shown here is derived from an EMBL/GenBank/DDBJ whole genome shotgun (WGS) entry which is preliminary data.</text>
</comment>
<dbReference type="HAMAP" id="MF_00822">
    <property type="entry name" value="UreE"/>
    <property type="match status" value="1"/>
</dbReference>
<name>A0A7W6J5X2_9HYPH</name>
<evidence type="ECO:0000313" key="8">
    <source>
        <dbReference type="EMBL" id="MBB4065367.1"/>
    </source>
</evidence>
<proteinExistence type="inferred from homology"/>
<gene>
    <name evidence="5" type="primary">ureE</name>
    <name evidence="8" type="ORF">GGR23_002568</name>
</gene>
<dbReference type="GO" id="GO:0065003">
    <property type="term" value="P:protein-containing complex assembly"/>
    <property type="evidence" value="ECO:0007669"/>
    <property type="project" value="InterPro"/>
</dbReference>
<dbReference type="GO" id="GO:0051082">
    <property type="term" value="F:unfolded protein binding"/>
    <property type="evidence" value="ECO:0007669"/>
    <property type="project" value="UniProtKB-UniRule"/>
</dbReference>
<dbReference type="InterPro" id="IPR012406">
    <property type="entry name" value="UreE"/>
</dbReference>
<dbReference type="AlphaFoldDB" id="A0A7W6J5X2"/>
<dbReference type="Pfam" id="PF05194">
    <property type="entry name" value="UreE_C"/>
    <property type="match status" value="1"/>
</dbReference>
<accession>A0A7W6J5X2</accession>
<dbReference type="GO" id="GO:0019627">
    <property type="term" value="P:urea metabolic process"/>
    <property type="evidence" value="ECO:0007669"/>
    <property type="project" value="InterPro"/>
</dbReference>
<evidence type="ECO:0000256" key="2">
    <source>
        <dbReference type="ARBA" id="ARBA00022490"/>
    </source>
</evidence>
<dbReference type="RefSeq" id="WP_183366652.1">
    <property type="nucleotide sequence ID" value="NZ_JACIEZ010000004.1"/>
</dbReference>
<evidence type="ECO:0000256" key="4">
    <source>
        <dbReference type="ARBA" id="ARBA00023186"/>
    </source>
</evidence>
<keyword evidence="4 5" id="KW-0143">Chaperone</keyword>
<dbReference type="Proteomes" id="UP000528286">
    <property type="component" value="Unassembled WGS sequence"/>
</dbReference>
<dbReference type="GO" id="GO:0016151">
    <property type="term" value="F:nickel cation binding"/>
    <property type="evidence" value="ECO:0007669"/>
    <property type="project" value="UniProtKB-UniRule"/>
</dbReference>
<dbReference type="EMBL" id="JACIEZ010000004">
    <property type="protein sequence ID" value="MBB4065367.1"/>
    <property type="molecule type" value="Genomic_DNA"/>
</dbReference>
<sequence>MTRKATQIIKAAEVSTAAAFKLTLDAQDRHIRRKRVQLNDGSSVMVDLEKPVQLSDGDCLVLDTGQLVEIQAAHEDLLEITAASPRALVALAWHIGNRHLEAQIEEKRILIRPDHVIAHMLEHQGAVVREVRETFAPENGAYHHEIGYEHGYSLTETSGHGHSHSHLHGHAPDRPHDDSDDD</sequence>
<dbReference type="PIRSF" id="PIRSF036402">
    <property type="entry name" value="Ureas_acces_UreE"/>
    <property type="match status" value="1"/>
</dbReference>
<evidence type="ECO:0000313" key="9">
    <source>
        <dbReference type="Proteomes" id="UP000528286"/>
    </source>
</evidence>
<dbReference type="Pfam" id="PF02814">
    <property type="entry name" value="UreE_N"/>
    <property type="match status" value="1"/>
</dbReference>
<evidence type="ECO:0000256" key="1">
    <source>
        <dbReference type="ARBA" id="ARBA00004496"/>
    </source>
</evidence>
<dbReference type="InterPro" id="IPR004029">
    <property type="entry name" value="UreE_N"/>
</dbReference>
<feature type="region of interest" description="Disordered" evidence="6">
    <location>
        <begin position="153"/>
        <end position="182"/>
    </location>
</feature>
<evidence type="ECO:0000256" key="5">
    <source>
        <dbReference type="HAMAP-Rule" id="MF_00822"/>
    </source>
</evidence>
<protein>
    <recommendedName>
        <fullName evidence="5">Urease accessory protein UreE</fullName>
    </recommendedName>
</protein>
<dbReference type="SMART" id="SM00988">
    <property type="entry name" value="UreE_N"/>
    <property type="match status" value="1"/>
</dbReference>
<reference evidence="8 9" key="1">
    <citation type="submission" date="2020-08" db="EMBL/GenBank/DDBJ databases">
        <title>Genomic Encyclopedia of Type Strains, Phase IV (KMG-IV): sequencing the most valuable type-strain genomes for metagenomic binning, comparative biology and taxonomic classification.</title>
        <authorList>
            <person name="Goeker M."/>
        </authorList>
    </citation>
    <scope>NUCLEOTIDE SEQUENCE [LARGE SCALE GENOMIC DNA]</scope>
    <source>
        <strain evidence="8 9">DSM 29853</strain>
    </source>
</reference>
<keyword evidence="9" id="KW-1185">Reference proteome</keyword>
<feature type="compositionally biased region" description="Basic and acidic residues" evidence="6">
    <location>
        <begin position="170"/>
        <end position="182"/>
    </location>
</feature>
<dbReference type="CDD" id="cd00571">
    <property type="entry name" value="UreE"/>
    <property type="match status" value="1"/>
</dbReference>
<dbReference type="InterPro" id="IPR036118">
    <property type="entry name" value="UreE_N_sf"/>
</dbReference>
<dbReference type="SUPFAM" id="SSF69737">
    <property type="entry name" value="Urease metallochaperone UreE, C-terminal domain"/>
    <property type="match status" value="1"/>
</dbReference>
<comment type="function">
    <text evidence="5">Involved in urease metallocenter assembly. Binds nickel. Probably functions as a nickel donor during metallocenter assembly.</text>
</comment>
<keyword evidence="2 5" id="KW-0963">Cytoplasm</keyword>
<comment type="similarity">
    <text evidence="5">Belongs to the UreE family.</text>
</comment>
<evidence type="ECO:0000256" key="6">
    <source>
        <dbReference type="SAM" id="MobiDB-lite"/>
    </source>
</evidence>
<dbReference type="InterPro" id="IPR007864">
    <property type="entry name" value="UreE_C_dom"/>
</dbReference>
<dbReference type="Gene3D" id="2.60.260.20">
    <property type="entry name" value="Urease metallochaperone UreE, N-terminal domain"/>
    <property type="match status" value="1"/>
</dbReference>
<dbReference type="SUPFAM" id="SSF69287">
    <property type="entry name" value="Urease metallochaperone UreE, N-terminal domain"/>
    <property type="match status" value="1"/>
</dbReference>
<dbReference type="GO" id="GO:0006457">
    <property type="term" value="P:protein folding"/>
    <property type="evidence" value="ECO:0007669"/>
    <property type="project" value="InterPro"/>
</dbReference>
<organism evidence="8 9">
    <name type="scientific">Gellertiella hungarica</name>
    <dbReference type="NCBI Taxonomy" id="1572859"/>
    <lineage>
        <taxon>Bacteria</taxon>
        <taxon>Pseudomonadati</taxon>
        <taxon>Pseudomonadota</taxon>
        <taxon>Alphaproteobacteria</taxon>
        <taxon>Hyphomicrobiales</taxon>
        <taxon>Rhizobiaceae</taxon>
        <taxon>Gellertiella</taxon>
    </lineage>
</organism>
<keyword evidence="3 5" id="KW-0533">Nickel</keyword>